<comment type="caution">
    <text evidence="3">The sequence shown here is derived from an EMBL/GenBank/DDBJ whole genome shotgun (WGS) entry which is preliminary data.</text>
</comment>
<reference evidence="3 4" key="1">
    <citation type="submission" date="2019-01" db="EMBL/GenBank/DDBJ databases">
        <authorList>
            <person name="Chen W.-M."/>
        </authorList>
    </citation>
    <scope>NUCLEOTIDE SEQUENCE [LARGE SCALE GENOMIC DNA]</scope>
    <source>
        <strain evidence="3 4">KYPC3</strain>
    </source>
</reference>
<protein>
    <submittedName>
        <fullName evidence="3">DUF2799 domain-containing protein</fullName>
    </submittedName>
</protein>
<evidence type="ECO:0000256" key="2">
    <source>
        <dbReference type="SAM" id="SignalP"/>
    </source>
</evidence>
<evidence type="ECO:0000256" key="1">
    <source>
        <dbReference type="SAM" id="Coils"/>
    </source>
</evidence>
<keyword evidence="2" id="KW-0732">Signal</keyword>
<proteinExistence type="predicted"/>
<keyword evidence="1" id="KW-0175">Coiled coil</keyword>
<dbReference type="PROSITE" id="PS51257">
    <property type="entry name" value="PROKAR_LIPOPROTEIN"/>
    <property type="match status" value="1"/>
</dbReference>
<dbReference type="Pfam" id="PF10973">
    <property type="entry name" value="DUF2799"/>
    <property type="match status" value="1"/>
</dbReference>
<feature type="signal peptide" evidence="2">
    <location>
        <begin position="1"/>
        <end position="26"/>
    </location>
</feature>
<feature type="chain" id="PRO_5019197689" evidence="2">
    <location>
        <begin position="27"/>
        <end position="209"/>
    </location>
</feature>
<dbReference type="RefSeq" id="WP_127699761.1">
    <property type="nucleotide sequence ID" value="NZ_SACS01000014.1"/>
</dbReference>
<evidence type="ECO:0000313" key="3">
    <source>
        <dbReference type="EMBL" id="RVU35594.1"/>
    </source>
</evidence>
<dbReference type="AlphaFoldDB" id="A0A437QM42"/>
<feature type="coiled-coil region" evidence="1">
    <location>
        <begin position="171"/>
        <end position="198"/>
    </location>
</feature>
<name>A0A437QM42_9GAMM</name>
<gene>
    <name evidence="3" type="ORF">EOE67_13445</name>
</gene>
<keyword evidence="4" id="KW-1185">Reference proteome</keyword>
<dbReference type="OrthoDB" id="5917215at2"/>
<accession>A0A437QM42</accession>
<dbReference type="EMBL" id="SACS01000014">
    <property type="protein sequence ID" value="RVU35594.1"/>
    <property type="molecule type" value="Genomic_DNA"/>
</dbReference>
<dbReference type="Proteomes" id="UP000283077">
    <property type="component" value="Unassembled WGS sequence"/>
</dbReference>
<sequence>MHFTRIFQLLRLVALALVLCSCSSISQQECEIGDWYSIGVNDGKAGADSKQYRKYQKECASHGIQADYPRYQQGYEQGLVFYCDFAHGEAHGRSGASYNTACSGRLEQQFRQGYERGHRWYQVKAAVDNLQFELEQRFRQIQQNRELIYNNNQRLVREQNPDVRAQLLYRNDHLGAELDQLNTEVGRLQVQLYQAEHAYSQVEQQQRQR</sequence>
<evidence type="ECO:0000313" key="4">
    <source>
        <dbReference type="Proteomes" id="UP000283077"/>
    </source>
</evidence>
<organism evidence="3 4">
    <name type="scientific">Rheinheimera riviphila</name>
    <dbReference type="NCBI Taxonomy" id="1834037"/>
    <lineage>
        <taxon>Bacteria</taxon>
        <taxon>Pseudomonadati</taxon>
        <taxon>Pseudomonadota</taxon>
        <taxon>Gammaproteobacteria</taxon>
        <taxon>Chromatiales</taxon>
        <taxon>Chromatiaceae</taxon>
        <taxon>Rheinheimera</taxon>
    </lineage>
</organism>
<dbReference type="InterPro" id="IPR021242">
    <property type="entry name" value="DUF2799"/>
</dbReference>